<accession>A0AAP0HUG9</accession>
<dbReference type="AlphaFoldDB" id="A0AAP0HUG9"/>
<evidence type="ECO:0000313" key="2">
    <source>
        <dbReference type="Proteomes" id="UP001417504"/>
    </source>
</evidence>
<comment type="caution">
    <text evidence="1">The sequence shown here is derived from an EMBL/GenBank/DDBJ whole genome shotgun (WGS) entry which is preliminary data.</text>
</comment>
<keyword evidence="2" id="KW-1185">Reference proteome</keyword>
<dbReference type="Proteomes" id="UP001417504">
    <property type="component" value="Unassembled WGS sequence"/>
</dbReference>
<proteinExistence type="predicted"/>
<dbReference type="EMBL" id="JBBNAE010000009">
    <property type="protein sequence ID" value="KAK9096330.1"/>
    <property type="molecule type" value="Genomic_DNA"/>
</dbReference>
<evidence type="ECO:0000313" key="1">
    <source>
        <dbReference type="EMBL" id="KAK9096330.1"/>
    </source>
</evidence>
<gene>
    <name evidence="1" type="ORF">Sjap_021827</name>
</gene>
<name>A0AAP0HUG9_9MAGN</name>
<sequence length="86" mass="9328">MKLTQVVMGIKGMISGSECLDSSRLSSSVAVGVAYLLALESANGLTVLPDVNIELDRLIENEYLGLKMAFWINQLYFFQATGVLLG</sequence>
<protein>
    <submittedName>
        <fullName evidence="1">Uncharacterized protein</fullName>
    </submittedName>
</protein>
<reference evidence="1 2" key="1">
    <citation type="submission" date="2024-01" db="EMBL/GenBank/DDBJ databases">
        <title>Genome assemblies of Stephania.</title>
        <authorList>
            <person name="Yang L."/>
        </authorList>
    </citation>
    <scope>NUCLEOTIDE SEQUENCE [LARGE SCALE GENOMIC DNA]</scope>
    <source>
        <strain evidence="1">QJT</strain>
        <tissue evidence="1">Leaf</tissue>
    </source>
</reference>
<organism evidence="1 2">
    <name type="scientific">Stephania japonica</name>
    <dbReference type="NCBI Taxonomy" id="461633"/>
    <lineage>
        <taxon>Eukaryota</taxon>
        <taxon>Viridiplantae</taxon>
        <taxon>Streptophyta</taxon>
        <taxon>Embryophyta</taxon>
        <taxon>Tracheophyta</taxon>
        <taxon>Spermatophyta</taxon>
        <taxon>Magnoliopsida</taxon>
        <taxon>Ranunculales</taxon>
        <taxon>Menispermaceae</taxon>
        <taxon>Menispermoideae</taxon>
        <taxon>Cissampelideae</taxon>
        <taxon>Stephania</taxon>
    </lineage>
</organism>